<comment type="caution">
    <text evidence="8">The sequence shown here is derived from an EMBL/GenBank/DDBJ whole genome shotgun (WGS) entry which is preliminary data.</text>
</comment>
<evidence type="ECO:0000313" key="8">
    <source>
        <dbReference type="EMBL" id="MFE4106476.1"/>
    </source>
</evidence>
<dbReference type="Gene3D" id="3.90.1150.10">
    <property type="entry name" value="Aspartate Aminotransferase, domain 1"/>
    <property type="match status" value="1"/>
</dbReference>
<evidence type="ECO:0000256" key="2">
    <source>
        <dbReference type="ARBA" id="ARBA00007441"/>
    </source>
</evidence>
<evidence type="ECO:0000256" key="4">
    <source>
        <dbReference type="ARBA" id="ARBA00022679"/>
    </source>
</evidence>
<protein>
    <recommendedName>
        <fullName evidence="6">Aminotransferase</fullName>
        <ecNumber evidence="6">2.6.1.-</ecNumber>
    </recommendedName>
</protein>
<dbReference type="SUPFAM" id="SSF53383">
    <property type="entry name" value="PLP-dependent transferases"/>
    <property type="match status" value="1"/>
</dbReference>
<evidence type="ECO:0000256" key="1">
    <source>
        <dbReference type="ARBA" id="ARBA00001933"/>
    </source>
</evidence>
<evidence type="ECO:0000256" key="6">
    <source>
        <dbReference type="RuleBase" id="RU000481"/>
    </source>
</evidence>
<dbReference type="InterPro" id="IPR015424">
    <property type="entry name" value="PyrdxlP-dep_Trfase"/>
</dbReference>
<dbReference type="RefSeq" id="WP_377964273.1">
    <property type="nucleotide sequence ID" value="NZ_JBHZOL010000066.1"/>
</dbReference>
<dbReference type="Pfam" id="PF00155">
    <property type="entry name" value="Aminotran_1_2"/>
    <property type="match status" value="1"/>
</dbReference>
<evidence type="ECO:0000259" key="7">
    <source>
        <dbReference type="Pfam" id="PF00155"/>
    </source>
</evidence>
<keyword evidence="9" id="KW-1185">Reference proteome</keyword>
<dbReference type="PANTHER" id="PTHR46383:SF1">
    <property type="entry name" value="ASPARTATE AMINOTRANSFERASE"/>
    <property type="match status" value="1"/>
</dbReference>
<dbReference type="PROSITE" id="PS00105">
    <property type="entry name" value="AA_TRANSFER_CLASS_1"/>
    <property type="match status" value="1"/>
</dbReference>
<dbReference type="Proteomes" id="UP001600165">
    <property type="component" value="Unassembled WGS sequence"/>
</dbReference>
<evidence type="ECO:0000256" key="3">
    <source>
        <dbReference type="ARBA" id="ARBA00022576"/>
    </source>
</evidence>
<evidence type="ECO:0000313" key="9">
    <source>
        <dbReference type="Proteomes" id="UP001600165"/>
    </source>
</evidence>
<feature type="domain" description="Aminotransferase class I/classII large" evidence="7">
    <location>
        <begin position="33"/>
        <end position="382"/>
    </location>
</feature>
<dbReference type="CDD" id="cd00609">
    <property type="entry name" value="AAT_like"/>
    <property type="match status" value="1"/>
</dbReference>
<organism evidence="8 9">
    <name type="scientific">Almyronema epifaneia S1</name>
    <dbReference type="NCBI Taxonomy" id="2991925"/>
    <lineage>
        <taxon>Bacteria</taxon>
        <taxon>Bacillati</taxon>
        <taxon>Cyanobacteriota</taxon>
        <taxon>Cyanophyceae</taxon>
        <taxon>Nodosilineales</taxon>
        <taxon>Nodosilineaceae</taxon>
        <taxon>Almyronema</taxon>
        <taxon>Almyronema epifaneia</taxon>
    </lineage>
</organism>
<comment type="cofactor">
    <cofactor evidence="1 6">
        <name>pyridoxal 5'-phosphate</name>
        <dbReference type="ChEBI" id="CHEBI:597326"/>
    </cofactor>
</comment>
<name>A0ABW6IE73_9CYAN</name>
<proteinExistence type="inferred from homology"/>
<dbReference type="EC" id="2.6.1.-" evidence="6"/>
<dbReference type="InterPro" id="IPR004838">
    <property type="entry name" value="NHTrfase_class1_PyrdxlP-BS"/>
</dbReference>
<gene>
    <name evidence="8" type="ORF">ACFVKH_09325</name>
</gene>
<keyword evidence="5" id="KW-0663">Pyridoxal phosphate</keyword>
<dbReference type="Gene3D" id="3.40.640.10">
    <property type="entry name" value="Type I PLP-dependent aspartate aminotransferase-like (Major domain)"/>
    <property type="match status" value="1"/>
</dbReference>
<reference evidence="8 9" key="1">
    <citation type="submission" date="2024-10" db="EMBL/GenBank/DDBJ databases">
        <authorList>
            <person name="Ratan Roy A."/>
            <person name="Morales Sandoval P.H."/>
            <person name="De Los Santos Villalobos S."/>
            <person name="Chakraborty S."/>
            <person name="Mukherjee J."/>
        </authorList>
    </citation>
    <scope>NUCLEOTIDE SEQUENCE [LARGE SCALE GENOMIC DNA]</scope>
    <source>
        <strain evidence="8 9">S1</strain>
    </source>
</reference>
<keyword evidence="3 6" id="KW-0032">Aminotransferase</keyword>
<comment type="similarity">
    <text evidence="2 6">Belongs to the class-I pyridoxal-phosphate-dependent aminotransferase family.</text>
</comment>
<dbReference type="EMBL" id="JBHZOL010000066">
    <property type="protein sequence ID" value="MFE4106476.1"/>
    <property type="molecule type" value="Genomic_DNA"/>
</dbReference>
<keyword evidence="4 6" id="KW-0808">Transferase</keyword>
<accession>A0ABW6IE73</accession>
<dbReference type="InterPro" id="IPR050596">
    <property type="entry name" value="AspAT/PAT-like"/>
</dbReference>
<dbReference type="InterPro" id="IPR015421">
    <property type="entry name" value="PyrdxlP-dep_Trfase_major"/>
</dbReference>
<dbReference type="PANTHER" id="PTHR46383">
    <property type="entry name" value="ASPARTATE AMINOTRANSFERASE"/>
    <property type="match status" value="1"/>
</dbReference>
<evidence type="ECO:0000256" key="5">
    <source>
        <dbReference type="ARBA" id="ARBA00022898"/>
    </source>
</evidence>
<dbReference type="InterPro" id="IPR004839">
    <property type="entry name" value="Aminotransferase_I/II_large"/>
</dbReference>
<dbReference type="GO" id="GO:0008483">
    <property type="term" value="F:transaminase activity"/>
    <property type="evidence" value="ECO:0007669"/>
    <property type="project" value="UniProtKB-KW"/>
</dbReference>
<sequence>MGKAWATRMERLGTESAFEVLAKAKQLEAAGRSVIHLEIGQPDFATAPAICDAAYEAMQQGYTGYAPAAGLPALRQAIAEQVSQTRQVAVSPEQVVVMPGAKPVIFFTLLALVEAGDEVIYPNPGFPIYESVIGFTGARPVPLPLQESVDFRFQIADLEAAITPRTKLLILNSPQNPTGGVLTLDDLKAIARLAQQHQFYVLADEIYSRILYDQVHHSLLSLPDMAAQTILLDGFSKTYAMTGWRLGYAVAPVAIAQKLEQLMINSNSCTASFTQMAGVQALQGSQAAVEQMVSAFQRRRNLIVAGLNAIAGISCRLPQGAFYAFANVQLLPLDSNALADYLLEQAGVAVLSGSAFGKYGEGYLRLSYANSAENIQQALANIAEAIARL</sequence>
<dbReference type="InterPro" id="IPR015422">
    <property type="entry name" value="PyrdxlP-dep_Trfase_small"/>
</dbReference>